<proteinExistence type="predicted"/>
<dbReference type="InterPro" id="IPR036374">
    <property type="entry name" value="OxRdtase_Mopterin-bd_sf"/>
</dbReference>
<protein>
    <submittedName>
        <fullName evidence="3">Molybdopterin-dependent oxidoreductase</fullName>
    </submittedName>
</protein>
<evidence type="ECO:0000313" key="4">
    <source>
        <dbReference type="Proteomes" id="UP001208771"/>
    </source>
</evidence>
<dbReference type="Proteomes" id="UP001208771">
    <property type="component" value="Unassembled WGS sequence"/>
</dbReference>
<dbReference type="PROSITE" id="PS51318">
    <property type="entry name" value="TAT"/>
    <property type="match status" value="1"/>
</dbReference>
<organism evidence="3 4">
    <name type="scientific">Ectorhizobium quercum</name>
    <dbReference type="NCBI Taxonomy" id="2965071"/>
    <lineage>
        <taxon>Bacteria</taxon>
        <taxon>Pseudomonadati</taxon>
        <taxon>Pseudomonadota</taxon>
        <taxon>Alphaproteobacteria</taxon>
        <taxon>Hyphomicrobiales</taxon>
        <taxon>Rhizobiaceae</taxon>
        <taxon>Ectorhizobium</taxon>
    </lineage>
</organism>
<sequence length="173" mass="19728">MAGFIKGVSRRQFGRSALVLLAAAALAPQRRAMAQDTVRLTVVRTDGTETRLGDADLDRLPVKTIDTETAWMDGVHHFEGVLLRDVFTMVGIDVEAPDAQFEALAHNDYSVEIPVADAVKWDVILARRMDGEALTLRDKGPLWIVYPRDDYRELRDARYDHRWVWQLRQLKLL</sequence>
<evidence type="ECO:0000256" key="1">
    <source>
        <dbReference type="SAM" id="SignalP"/>
    </source>
</evidence>
<dbReference type="SUPFAM" id="SSF56524">
    <property type="entry name" value="Oxidoreductase molybdopterin-binding domain"/>
    <property type="match status" value="1"/>
</dbReference>
<evidence type="ECO:0000313" key="3">
    <source>
        <dbReference type="EMBL" id="MCX8998145.1"/>
    </source>
</evidence>
<accession>A0AAE3N2L5</accession>
<feature type="chain" id="PRO_5041950973" evidence="1">
    <location>
        <begin position="35"/>
        <end position="173"/>
    </location>
</feature>
<evidence type="ECO:0000259" key="2">
    <source>
        <dbReference type="Pfam" id="PF00174"/>
    </source>
</evidence>
<gene>
    <name evidence="3" type="ORF">NOF55_13620</name>
</gene>
<dbReference type="RefSeq" id="WP_306411932.1">
    <property type="nucleotide sequence ID" value="NZ_JANFPI010000004.1"/>
</dbReference>
<dbReference type="InterPro" id="IPR006311">
    <property type="entry name" value="TAT_signal"/>
</dbReference>
<keyword evidence="4" id="KW-1185">Reference proteome</keyword>
<dbReference type="AlphaFoldDB" id="A0AAE3N2L5"/>
<feature type="domain" description="Oxidoreductase molybdopterin-binding" evidence="2">
    <location>
        <begin position="70"/>
        <end position="147"/>
    </location>
</feature>
<dbReference type="InterPro" id="IPR000572">
    <property type="entry name" value="OxRdtase_Mopterin-bd_dom"/>
</dbReference>
<name>A0AAE3N2L5_9HYPH</name>
<dbReference type="Pfam" id="PF00174">
    <property type="entry name" value="Oxidored_molyb"/>
    <property type="match status" value="1"/>
</dbReference>
<comment type="caution">
    <text evidence="3">The sequence shown here is derived from an EMBL/GenBank/DDBJ whole genome shotgun (WGS) entry which is preliminary data.</text>
</comment>
<reference evidence="3" key="1">
    <citation type="submission" date="2022-07" db="EMBL/GenBank/DDBJ databases">
        <title>Ectorhizobium quercum gen.nov., sp. nov.</title>
        <authorList>
            <person name="Ma T."/>
            <person name="Li Y."/>
        </authorList>
    </citation>
    <scope>NUCLEOTIDE SEQUENCE</scope>
    <source>
        <strain evidence="3">BDR2-2</strain>
    </source>
</reference>
<dbReference type="Gene3D" id="3.90.420.10">
    <property type="entry name" value="Oxidoreductase, molybdopterin-binding domain"/>
    <property type="match status" value="1"/>
</dbReference>
<keyword evidence="1" id="KW-0732">Signal</keyword>
<feature type="signal peptide" evidence="1">
    <location>
        <begin position="1"/>
        <end position="34"/>
    </location>
</feature>
<dbReference type="EMBL" id="JANFPI010000004">
    <property type="protein sequence ID" value="MCX8998145.1"/>
    <property type="molecule type" value="Genomic_DNA"/>
</dbReference>